<dbReference type="AlphaFoldDB" id="A0A5F4W435"/>
<proteinExistence type="predicted"/>
<dbReference type="OMA" id="HNESPAM"/>
<evidence type="ECO:0000313" key="3">
    <source>
        <dbReference type="Proteomes" id="UP000008225"/>
    </source>
</evidence>
<dbReference type="Bgee" id="ENSCJAG00000053609">
    <property type="expression patterns" value="Expressed in testis"/>
</dbReference>
<protein>
    <submittedName>
        <fullName evidence="2">Uncharacterized protein</fullName>
    </submittedName>
</protein>
<feature type="region of interest" description="Disordered" evidence="1">
    <location>
        <begin position="1"/>
        <end position="1091"/>
    </location>
</feature>
<dbReference type="InterPro" id="IPR026653">
    <property type="entry name" value="VCX/VCY1"/>
</dbReference>
<feature type="compositionally biased region" description="Polar residues" evidence="1">
    <location>
        <begin position="1082"/>
        <end position="1091"/>
    </location>
</feature>
<organism evidence="2 3">
    <name type="scientific">Callithrix jacchus</name>
    <name type="common">White-tufted-ear marmoset</name>
    <name type="synonym">Simia Jacchus</name>
    <dbReference type="NCBI Taxonomy" id="9483"/>
    <lineage>
        <taxon>Eukaryota</taxon>
        <taxon>Metazoa</taxon>
        <taxon>Chordata</taxon>
        <taxon>Craniata</taxon>
        <taxon>Vertebrata</taxon>
        <taxon>Euteleostomi</taxon>
        <taxon>Mammalia</taxon>
        <taxon>Eutheria</taxon>
        <taxon>Euarchontoglires</taxon>
        <taxon>Primates</taxon>
        <taxon>Haplorrhini</taxon>
        <taxon>Platyrrhini</taxon>
        <taxon>Cebidae</taxon>
        <taxon>Callitrichinae</taxon>
        <taxon>Callithrix</taxon>
        <taxon>Callithrix</taxon>
    </lineage>
</organism>
<dbReference type="Proteomes" id="UP000008225">
    <property type="component" value="Chromosome X"/>
</dbReference>
<dbReference type="InParanoid" id="A0A5F4W435"/>
<dbReference type="Ensembl" id="ENSCJAT00000104593.2">
    <property type="protein sequence ID" value="ENSCJAP00000072490.2"/>
    <property type="gene ID" value="ENSCJAG00000053609.2"/>
</dbReference>
<reference evidence="2" key="3">
    <citation type="submission" date="2025-09" db="UniProtKB">
        <authorList>
            <consortium name="Ensembl"/>
        </authorList>
    </citation>
    <scope>IDENTIFICATION</scope>
</reference>
<feature type="compositionally biased region" description="Basic residues" evidence="1">
    <location>
        <begin position="155"/>
        <end position="164"/>
    </location>
</feature>
<reference evidence="2" key="2">
    <citation type="submission" date="2025-08" db="UniProtKB">
        <authorList>
            <consortium name="Ensembl"/>
        </authorList>
    </citation>
    <scope>IDENTIFICATION</scope>
</reference>
<dbReference type="STRING" id="9483.ENSCJAP00000072490"/>
<name>A0A5F4W435_CALJA</name>
<accession>A0A5F4W435</accession>
<dbReference type="GeneTree" id="ENSGT00440000034745"/>
<feature type="compositionally biased region" description="Low complexity" evidence="1">
    <location>
        <begin position="1052"/>
        <end position="1081"/>
    </location>
</feature>
<dbReference type="Pfam" id="PF15231">
    <property type="entry name" value="VCX_VCY"/>
    <property type="match status" value="8"/>
</dbReference>
<keyword evidence="3" id="KW-1185">Reference proteome</keyword>
<evidence type="ECO:0000313" key="2">
    <source>
        <dbReference type="Ensembl" id="ENSCJAP00000072490.2"/>
    </source>
</evidence>
<feature type="compositionally biased region" description="Pro residues" evidence="1">
    <location>
        <begin position="73"/>
        <end position="88"/>
    </location>
</feature>
<evidence type="ECO:0000256" key="1">
    <source>
        <dbReference type="SAM" id="MobiDB-lite"/>
    </source>
</evidence>
<sequence>MAPKKRASGAPAKARETRKRKSSPEAKPSNPKKMPKEGKRGKAGPGGRGRKKLAAGKKMAAVGAPEAGSGPATPGPSQPLSPELPPCQVPVKEKPVGEPDPLSQETQLEEPLSDVMTFELSKMAPKKRASVLPAKAGETRKRKSSSEASPSTPKKTPKVGKRGKVGPGGRGGKKRAAGKKMAAVGAPEAGSGPATPGPSQPLSQELPPCQVPVKEKPVGEPDPLSQETQLEDPLSQETQLEEPLSDVMTFELSKMAPKKRASGPPAKAGETRKRKSSSEASPSTPKKMPKEGKRGKAGPGGRGGKKLAAGKKMAAVGAPEAGSGPATPGPSQPLSQELPPCQVPVKEKPVGEPDPLSQETQLEEPLSDVMTVSTSSEPLSDVMTFELSKMAPKKRASGPPAKAGETRKRKSSSEASPSTLKKMPKEGKRGKAGPGGRGGKKLAAGKKMAAVGAPEAGSGPATPGPSQPLNQKLPPCQVPVKEKPVGEPDPLSQETQLEEPLSDVMTVSTSSEPLSDVMTFELSKMAPKKRASGPPAKAGEMRKRKSSSEASPSTPKKMPKEGKRGKAGPGGRGGKKLAAGKKMAAVGAPEAGSGPATPGPSQPLNQKLPPCQVPVKEKPVGEPDPLSQETQLEEPLSDVMTVSTSSEPLSDVMTFELSKMAPKKRASGPPAKAGETRKRKSSSEASPSTPKKMPKEGKRGKAGPGGRGGKKLAAGKKMAAVGVPEAGSGPATPGPSQLLNQELPPCQVPVKEKPVGEPDPLSQETQLEEPLSDVMTVSTSSEPLSDVMTFELSKMAPKKRASGPPAKAGETRKRKSSSEASPSTPKKMPKEGKRGKAGPGGRGGKKRAAGKKMAAVGAPESGSGPATPGPSQPLYQELPPCQVPVKEKPVGEPDPLSQETQLEEPLSDVMTVSTSSEPLSDVMTFELSKMGPKKRASVPPAKAGEMRKRKSSSEASPSTLKKMPKEGKRGKAGPGGRGGKKLATGKKMAAVGAPEAGSGPATPGPSQPLSQELPPCQVPVKEKPVGEPDPLSQETQLEDPLSQETQLEEPLSDVITISSSSDPPSDVITISSSSDPPSDVINTSTSSVSSD</sequence>
<reference evidence="2" key="1">
    <citation type="submission" date="2009-03" db="EMBL/GenBank/DDBJ databases">
        <authorList>
            <person name="Warren W."/>
            <person name="Ye L."/>
            <person name="Minx P."/>
            <person name="Worley K."/>
            <person name="Gibbs R."/>
            <person name="Wilson R.K."/>
        </authorList>
    </citation>
    <scope>NUCLEOTIDE SEQUENCE [LARGE SCALE GENOMIC DNA]</scope>
</reference>